<dbReference type="RefSeq" id="WP_311366371.1">
    <property type="nucleotide sequence ID" value="NZ_JAVRIC010000030.1"/>
</dbReference>
<keyword evidence="1" id="KW-0378">Hydrolase</keyword>
<dbReference type="Gene3D" id="2.30.30.110">
    <property type="match status" value="1"/>
</dbReference>
<sequence>MPTTTGSSFGDVVLVAFPFTDQSGTKQRPAVVVSSSAYQRQRPDLILLAITSQVRPRLGFGEALVQDWQGAGLIKPSVLKPIVFTAEKSIVRKTLGRLTAQDQQALSKVLGTIIG</sequence>
<proteinExistence type="predicted"/>
<name>A0ABU2WMW9_9GAMM</name>
<reference evidence="1 2" key="1">
    <citation type="submission" date="2023-09" db="EMBL/GenBank/DDBJ databases">
        <authorList>
            <person name="Rey-Velasco X."/>
        </authorList>
    </citation>
    <scope>NUCLEOTIDE SEQUENCE [LARGE SCALE GENOMIC DNA]</scope>
    <source>
        <strain evidence="1 2">W345</strain>
    </source>
</reference>
<gene>
    <name evidence="1" type="ORF">RM530_16570</name>
</gene>
<keyword evidence="2" id="KW-1185">Reference proteome</keyword>
<evidence type="ECO:0000313" key="2">
    <source>
        <dbReference type="Proteomes" id="UP001254608"/>
    </source>
</evidence>
<dbReference type="SUPFAM" id="SSF50118">
    <property type="entry name" value="Cell growth inhibitor/plasmid maintenance toxic component"/>
    <property type="match status" value="1"/>
</dbReference>
<dbReference type="Proteomes" id="UP001254608">
    <property type="component" value="Unassembled WGS sequence"/>
</dbReference>
<organism evidence="1 2">
    <name type="scientific">Banduia mediterranea</name>
    <dbReference type="NCBI Taxonomy" id="3075609"/>
    <lineage>
        <taxon>Bacteria</taxon>
        <taxon>Pseudomonadati</taxon>
        <taxon>Pseudomonadota</taxon>
        <taxon>Gammaproteobacteria</taxon>
        <taxon>Nevskiales</taxon>
        <taxon>Algiphilaceae</taxon>
        <taxon>Banduia</taxon>
    </lineage>
</organism>
<evidence type="ECO:0000313" key="1">
    <source>
        <dbReference type="EMBL" id="MDT0498959.1"/>
    </source>
</evidence>
<dbReference type="InterPro" id="IPR003477">
    <property type="entry name" value="PemK-like"/>
</dbReference>
<protein>
    <submittedName>
        <fullName evidence="1">Type II toxin-antitoxin system PemK/MazF family toxin</fullName>
        <ecNumber evidence="1">3.1.-.-</ecNumber>
    </submittedName>
</protein>
<dbReference type="GO" id="GO:0016787">
    <property type="term" value="F:hydrolase activity"/>
    <property type="evidence" value="ECO:0007669"/>
    <property type="project" value="UniProtKB-KW"/>
</dbReference>
<dbReference type="InterPro" id="IPR011067">
    <property type="entry name" value="Plasmid_toxin/cell-grow_inhib"/>
</dbReference>
<accession>A0ABU2WMW9</accession>
<comment type="caution">
    <text evidence="1">The sequence shown here is derived from an EMBL/GenBank/DDBJ whole genome shotgun (WGS) entry which is preliminary data.</text>
</comment>
<dbReference type="Pfam" id="PF02452">
    <property type="entry name" value="PemK_toxin"/>
    <property type="match status" value="1"/>
</dbReference>
<dbReference type="EMBL" id="JAVRIC010000030">
    <property type="protein sequence ID" value="MDT0498959.1"/>
    <property type="molecule type" value="Genomic_DNA"/>
</dbReference>
<dbReference type="EC" id="3.1.-.-" evidence="1"/>